<dbReference type="OrthoDB" id="167576at2759"/>
<feature type="active site" evidence="5">
    <location>
        <position position="180"/>
    </location>
</feature>
<dbReference type="Pfam" id="PF25435">
    <property type="entry name" value="PalB_C"/>
    <property type="match status" value="1"/>
</dbReference>
<dbReference type="InterPro" id="IPR022683">
    <property type="entry name" value="Calpain_III"/>
</dbReference>
<feature type="active site" evidence="5">
    <location>
        <position position="372"/>
    </location>
</feature>
<comment type="caution">
    <text evidence="7">The sequence shown here is derived from an EMBL/GenBank/DDBJ whole genome shotgun (WGS) entry which is preliminary data.</text>
</comment>
<dbReference type="CDD" id="cd00044">
    <property type="entry name" value="CysPc"/>
    <property type="match status" value="1"/>
</dbReference>
<dbReference type="GO" id="GO:0006508">
    <property type="term" value="P:proteolysis"/>
    <property type="evidence" value="ECO:0007669"/>
    <property type="project" value="UniProtKB-KW"/>
</dbReference>
<dbReference type="InterPro" id="IPR038765">
    <property type="entry name" value="Papain-like_cys_pep_sf"/>
</dbReference>
<protein>
    <submittedName>
        <fullName evidence="7">Calpain-7</fullName>
    </submittedName>
</protein>
<comment type="similarity">
    <text evidence="1">Belongs to the peptidase C2 family. PalB/RIM13 subfamily.</text>
</comment>
<reference evidence="7" key="1">
    <citation type="journal article" date="2021" name="Nat. Commun.">
        <title>Genetic determinants of endophytism in the Arabidopsis root mycobiome.</title>
        <authorList>
            <person name="Mesny F."/>
            <person name="Miyauchi S."/>
            <person name="Thiergart T."/>
            <person name="Pickel B."/>
            <person name="Atanasova L."/>
            <person name="Karlsson M."/>
            <person name="Huettel B."/>
            <person name="Barry K.W."/>
            <person name="Haridas S."/>
            <person name="Chen C."/>
            <person name="Bauer D."/>
            <person name="Andreopoulos W."/>
            <person name="Pangilinan J."/>
            <person name="LaButti K."/>
            <person name="Riley R."/>
            <person name="Lipzen A."/>
            <person name="Clum A."/>
            <person name="Drula E."/>
            <person name="Henrissat B."/>
            <person name="Kohler A."/>
            <person name="Grigoriev I.V."/>
            <person name="Martin F.M."/>
            <person name="Hacquard S."/>
        </authorList>
    </citation>
    <scope>NUCLEOTIDE SEQUENCE</scope>
    <source>
        <strain evidence="7">MPI-CAGE-AT-0016</strain>
    </source>
</reference>
<keyword evidence="2 5" id="KW-0645">Protease</keyword>
<dbReference type="Pfam" id="PF00648">
    <property type="entry name" value="Peptidase_C2"/>
    <property type="match status" value="1"/>
</dbReference>
<dbReference type="PANTHER" id="PTHR46143:SF1">
    <property type="entry name" value="CALPAIN-7"/>
    <property type="match status" value="1"/>
</dbReference>
<evidence type="ECO:0000313" key="7">
    <source>
        <dbReference type="EMBL" id="KAH7354058.1"/>
    </source>
</evidence>
<dbReference type="InterPro" id="IPR051297">
    <property type="entry name" value="PalB/RIM13"/>
</dbReference>
<evidence type="ECO:0000256" key="2">
    <source>
        <dbReference type="ARBA" id="ARBA00022670"/>
    </source>
</evidence>
<name>A0A8K0T8V9_9PEZI</name>
<dbReference type="PANTHER" id="PTHR46143">
    <property type="entry name" value="CALPAIN-7"/>
    <property type="match status" value="1"/>
</dbReference>
<dbReference type="Gene3D" id="2.60.120.380">
    <property type="match status" value="1"/>
</dbReference>
<keyword evidence="4 5" id="KW-0788">Thiol protease</keyword>
<keyword evidence="8" id="KW-1185">Reference proteome</keyword>
<gene>
    <name evidence="7" type="ORF">B0T11DRAFT_123592</name>
</gene>
<organism evidence="7 8">
    <name type="scientific">Plectosphaerella cucumerina</name>
    <dbReference type="NCBI Taxonomy" id="40658"/>
    <lineage>
        <taxon>Eukaryota</taxon>
        <taxon>Fungi</taxon>
        <taxon>Dikarya</taxon>
        <taxon>Ascomycota</taxon>
        <taxon>Pezizomycotina</taxon>
        <taxon>Sordariomycetes</taxon>
        <taxon>Hypocreomycetidae</taxon>
        <taxon>Glomerellales</taxon>
        <taxon>Plectosphaerellaceae</taxon>
        <taxon>Plectosphaerella</taxon>
    </lineage>
</organism>
<dbReference type="AlphaFoldDB" id="A0A8K0T8V9"/>
<proteinExistence type="inferred from homology"/>
<evidence type="ECO:0000313" key="8">
    <source>
        <dbReference type="Proteomes" id="UP000813385"/>
    </source>
</evidence>
<accession>A0A8K0T8V9</accession>
<dbReference type="InterPro" id="IPR036213">
    <property type="entry name" value="Calpain_III_sf"/>
</dbReference>
<evidence type="ECO:0000256" key="1">
    <source>
        <dbReference type="ARBA" id="ARBA00010193"/>
    </source>
</evidence>
<dbReference type="SMART" id="SM00230">
    <property type="entry name" value="CysPc"/>
    <property type="match status" value="1"/>
</dbReference>
<evidence type="ECO:0000256" key="4">
    <source>
        <dbReference type="ARBA" id="ARBA00022807"/>
    </source>
</evidence>
<dbReference type="EMBL" id="JAGPXD010000005">
    <property type="protein sequence ID" value="KAH7354058.1"/>
    <property type="molecule type" value="Genomic_DNA"/>
</dbReference>
<evidence type="ECO:0000259" key="6">
    <source>
        <dbReference type="PROSITE" id="PS50203"/>
    </source>
</evidence>
<dbReference type="GO" id="GO:0004198">
    <property type="term" value="F:calcium-dependent cysteine-type endopeptidase activity"/>
    <property type="evidence" value="ECO:0007669"/>
    <property type="project" value="InterPro"/>
</dbReference>
<dbReference type="SMART" id="SM00720">
    <property type="entry name" value="calpain_III"/>
    <property type="match status" value="1"/>
</dbReference>
<dbReference type="PROSITE" id="PS50203">
    <property type="entry name" value="CALPAIN_CAT"/>
    <property type="match status" value="1"/>
</dbReference>
<dbReference type="Proteomes" id="UP000813385">
    <property type="component" value="Unassembled WGS sequence"/>
</dbReference>
<dbReference type="InterPro" id="IPR001300">
    <property type="entry name" value="Peptidase_C2_calpain_cat"/>
</dbReference>
<dbReference type="SUPFAM" id="SSF54001">
    <property type="entry name" value="Cysteine proteinases"/>
    <property type="match status" value="1"/>
</dbReference>
<dbReference type="SUPFAM" id="SSF49758">
    <property type="entry name" value="Calpain large subunit, middle domain (domain III)"/>
    <property type="match status" value="2"/>
</dbReference>
<sequence length="888" mass="98101">MAGTEDQALIRELMAKDSGASRADALSHAIAAADLYMAAYKEAGPGDRGRKASLRRKFEELVVLAEQLKAQRPPRPSSSGQGITAEEDLILNLSSKLHGNRFLQWKRNPSDAQFSAGNDSRPFTDSAEYTMSQLQESILDSWKRPAALLTTPESSKESWEAALMEPVGDCDLVQDITTDCSVVASLCAAMKILLLGSAGAPLLSTLMFPFDHENNRPRVSPNGKYIFRMHFNGCFREVVVDDRLPVSRADIGRNLFVVDRRNPNLLWPALMEKAYLKVRGGYDFPGSNSGTDLWVLTGWIPEQLFLQSEDVDLEQAWDRMARGYQYDNVIITLGTGRLSTTEEETLGLVGEHDYAVLDMDSTSGARRLLVKNPWCDGLVWKGADASGGRPVEHTPGDESWPATGAHLEMFRPSTSTGTFWITLEEVAQNFESMYLNWNPACFAHRQDRHFKWNMPKRNVAGTFAYNPQYTVRANARSSVWVLLSRHFADEELDIARNRRPGSLASVAKQLGYMSISVFDNRGCRVEAPDGALYRGPYVDSSQTLAKLELGADMTYTVVMAQEDLPLDEYACTFSFFSTIPLHIEVAKDELGQYQEISGSWTRRTAGGNAASPLYSQNPQFGVYIPQETPLSVLLATGSRGVAIHIDLVWSTGKRATSITRKDVVASSGDYRGGNAYVQAPKVQAGSYIIVCSTFEAGQLADFTMRVGAMVPLTVRPMPGEDAGLLRSPAPPVEFPAGVGERRIRISASRLTRAHVVASCPLNTDQDGQHAPRASLRMSILYGRGSQASLVAVSAHGAFRELITSLRTSEFDIEPERLQREELWLVVELLGSSAARGGVHIEFWGITKCMQTIGRRFMSDAQAEVAFREKRVHHITKDPLSPDIPLLSW</sequence>
<dbReference type="Gene3D" id="3.90.70.10">
    <property type="entry name" value="Cysteine proteinases"/>
    <property type="match status" value="1"/>
</dbReference>
<feature type="domain" description="Calpain catalytic" evidence="6">
    <location>
        <begin position="111"/>
        <end position="439"/>
    </location>
</feature>
<evidence type="ECO:0000256" key="3">
    <source>
        <dbReference type="ARBA" id="ARBA00022801"/>
    </source>
</evidence>
<feature type="active site" evidence="5">
    <location>
        <position position="352"/>
    </location>
</feature>
<keyword evidence="3 5" id="KW-0378">Hydrolase</keyword>
<evidence type="ECO:0000256" key="5">
    <source>
        <dbReference type="PROSITE-ProRule" id="PRU00239"/>
    </source>
</evidence>